<dbReference type="RefSeq" id="XP_014250794.1">
    <property type="nucleotide sequence ID" value="XM_014395308.1"/>
</dbReference>
<dbReference type="SUPFAM" id="SSF53474">
    <property type="entry name" value="alpha/beta-Hydrolases"/>
    <property type="match status" value="1"/>
</dbReference>
<keyword evidence="2" id="KW-1185">Reference proteome</keyword>
<dbReference type="Proteomes" id="UP000494040">
    <property type="component" value="Unassembled WGS sequence"/>
</dbReference>
<evidence type="ECO:0000313" key="2">
    <source>
        <dbReference type="Proteomes" id="UP000494040"/>
    </source>
</evidence>
<sequence length="124" mass="13931">MAKVDFGDVALARMRARLGDLTSYSSSADFQLYALGDALVKHAGAKYLYMYDGSIDPLVLGAVKDESDESTSRYFVRLWSNFAKYGEPDVNYRLWTEGSAGDYLKIGSFSRMEKDFNTDSIKFC</sequence>
<accession>A0A8I6RQR6</accession>
<dbReference type="InterPro" id="IPR029058">
    <property type="entry name" value="AB_hydrolase_fold"/>
</dbReference>
<dbReference type="OrthoDB" id="7790408at2759"/>
<dbReference type="EnsemblMetazoa" id="XM_014395308.1">
    <property type="protein sequence ID" value="XP_014250794.1"/>
    <property type="gene ID" value="LOC106667393"/>
</dbReference>
<dbReference type="AlphaFoldDB" id="A0A8I6RQR6"/>
<evidence type="ECO:0008006" key="3">
    <source>
        <dbReference type="Google" id="ProtNLM"/>
    </source>
</evidence>
<protein>
    <recommendedName>
        <fullName evidence="3">Carboxylesterase type B domain-containing protein</fullName>
    </recommendedName>
</protein>
<dbReference type="KEGG" id="clec:106667393"/>
<reference evidence="1" key="1">
    <citation type="submission" date="2022-01" db="UniProtKB">
        <authorList>
            <consortium name="EnsemblMetazoa"/>
        </authorList>
    </citation>
    <scope>IDENTIFICATION</scope>
</reference>
<evidence type="ECO:0000313" key="1">
    <source>
        <dbReference type="EnsemblMetazoa" id="XP_014250794.1"/>
    </source>
</evidence>
<proteinExistence type="predicted"/>
<dbReference type="Gene3D" id="3.40.50.1820">
    <property type="entry name" value="alpha/beta hydrolase"/>
    <property type="match status" value="1"/>
</dbReference>
<organism evidence="1 2">
    <name type="scientific">Cimex lectularius</name>
    <name type="common">Bed bug</name>
    <name type="synonym">Acanthia lectularia</name>
    <dbReference type="NCBI Taxonomy" id="79782"/>
    <lineage>
        <taxon>Eukaryota</taxon>
        <taxon>Metazoa</taxon>
        <taxon>Ecdysozoa</taxon>
        <taxon>Arthropoda</taxon>
        <taxon>Hexapoda</taxon>
        <taxon>Insecta</taxon>
        <taxon>Pterygota</taxon>
        <taxon>Neoptera</taxon>
        <taxon>Paraneoptera</taxon>
        <taxon>Hemiptera</taxon>
        <taxon>Heteroptera</taxon>
        <taxon>Panheteroptera</taxon>
        <taxon>Cimicomorpha</taxon>
        <taxon>Cimicidae</taxon>
        <taxon>Cimex</taxon>
    </lineage>
</organism>
<name>A0A8I6RQR6_CIMLE</name>
<dbReference type="GeneID" id="106667393"/>